<keyword evidence="4" id="KW-0520">NAD</keyword>
<evidence type="ECO:0000259" key="5">
    <source>
        <dbReference type="PROSITE" id="PS51201"/>
    </source>
</evidence>
<evidence type="ECO:0000256" key="1">
    <source>
        <dbReference type="ARBA" id="ARBA00017378"/>
    </source>
</evidence>
<dbReference type="InterPro" id="IPR006036">
    <property type="entry name" value="K_uptake_TrkA"/>
</dbReference>
<dbReference type="AlphaFoldDB" id="A0A2N3G6C1"/>
<dbReference type="Gene3D" id="3.30.70.1450">
    <property type="entry name" value="Regulator of K+ conductance, C-terminal domain"/>
    <property type="match status" value="1"/>
</dbReference>
<dbReference type="InterPro" id="IPR003148">
    <property type="entry name" value="RCK_N"/>
</dbReference>
<dbReference type="InterPro" id="IPR036291">
    <property type="entry name" value="NAD(P)-bd_dom_sf"/>
</dbReference>
<keyword evidence="2" id="KW-0406">Ion transport</keyword>
<dbReference type="SUPFAM" id="SSF51735">
    <property type="entry name" value="NAD(P)-binding Rossmann-fold domains"/>
    <property type="match status" value="1"/>
</dbReference>
<dbReference type="GO" id="GO:0015079">
    <property type="term" value="F:potassium ion transmembrane transporter activity"/>
    <property type="evidence" value="ECO:0007669"/>
    <property type="project" value="InterPro"/>
</dbReference>
<organism evidence="7 8">
    <name type="scientific">Candidatus Anoxymicrobium japonicum</name>
    <dbReference type="NCBI Taxonomy" id="2013648"/>
    <lineage>
        <taxon>Bacteria</taxon>
        <taxon>Bacillati</taxon>
        <taxon>Actinomycetota</taxon>
        <taxon>Candidatus Geothermincolia</taxon>
        <taxon>Candidatus Geothermincolales</taxon>
        <taxon>Candidatus Anoxymicrobiaceae</taxon>
        <taxon>Candidatus Anoxymicrobium</taxon>
    </lineage>
</organism>
<name>A0A2N3G6C1_9ACTN</name>
<dbReference type="Pfam" id="PF02254">
    <property type="entry name" value="TrkA_N"/>
    <property type="match status" value="1"/>
</dbReference>
<feature type="domain" description="RCK N-terminal" evidence="5">
    <location>
        <begin position="1"/>
        <end position="118"/>
    </location>
</feature>
<dbReference type="PANTHER" id="PTHR43833">
    <property type="entry name" value="POTASSIUM CHANNEL PROTEIN 2-RELATED-RELATED"/>
    <property type="match status" value="1"/>
</dbReference>
<dbReference type="PROSITE" id="PS51202">
    <property type="entry name" value="RCK_C"/>
    <property type="match status" value="1"/>
</dbReference>
<evidence type="ECO:0000256" key="3">
    <source>
        <dbReference type="ARBA" id="ARBA00022958"/>
    </source>
</evidence>
<evidence type="ECO:0000259" key="6">
    <source>
        <dbReference type="PROSITE" id="PS51202"/>
    </source>
</evidence>
<dbReference type="EMBL" id="PHEX01000024">
    <property type="protein sequence ID" value="PKQ28267.1"/>
    <property type="molecule type" value="Genomic_DNA"/>
</dbReference>
<accession>A0A2N3G6C1</accession>
<dbReference type="Proteomes" id="UP000233654">
    <property type="component" value="Unassembled WGS sequence"/>
</dbReference>
<gene>
    <name evidence="7" type="ORF">CVT63_03655</name>
</gene>
<dbReference type="InterPro" id="IPR050721">
    <property type="entry name" value="Trk_Ktr_HKT_K-transport"/>
</dbReference>
<comment type="caution">
    <text evidence="7">The sequence shown here is derived from an EMBL/GenBank/DDBJ whole genome shotgun (WGS) entry which is preliminary data.</text>
</comment>
<sequence length="216" mass="23680">MHIVIMGCGRAGARLARKLDEEGHSVAVIDRNPTAFHLLGLEFKGATVTGVGFDPNALIEAGVERADSFVAVSSGDNSNIVSSIVAKDVFHVPRVITRIYDPRRAQIYRRMGIPTVAPVTWGVNRIMDLLFLETSYTRDTFGNGEVELMEARVPETLVGRTTGEFEVPGEIHIASIERLGSAFMPVSGTKLERDDVISVMVLRESIGKFKRMFFGA</sequence>
<dbReference type="PRINTS" id="PR00335">
    <property type="entry name" value="KUPTAKETRKA"/>
</dbReference>
<dbReference type="SUPFAM" id="SSF116726">
    <property type="entry name" value="TrkA C-terminal domain-like"/>
    <property type="match status" value="1"/>
</dbReference>
<protein>
    <recommendedName>
        <fullName evidence="1">Trk system potassium uptake protein TrkA</fullName>
    </recommendedName>
</protein>
<reference evidence="7 8" key="1">
    <citation type="journal article" date="2017" name="ISME J.">
        <title>Potential for microbial H2 and metal transformations associated with novel bacteria and archaea in deep terrestrial subsurface sediments.</title>
        <authorList>
            <person name="Hernsdorf A.W."/>
            <person name="Amano Y."/>
            <person name="Miyakawa K."/>
            <person name="Ise K."/>
            <person name="Suzuki Y."/>
            <person name="Anantharaman K."/>
            <person name="Probst A."/>
            <person name="Burstein D."/>
            <person name="Thomas B.C."/>
            <person name="Banfield J.F."/>
        </authorList>
    </citation>
    <scope>NUCLEOTIDE SEQUENCE [LARGE SCALE GENOMIC DNA]</scope>
    <source>
        <strain evidence="7">HGW-Actinobacteria-3</strain>
    </source>
</reference>
<evidence type="ECO:0000313" key="8">
    <source>
        <dbReference type="Proteomes" id="UP000233654"/>
    </source>
</evidence>
<keyword evidence="3" id="KW-0630">Potassium</keyword>
<dbReference type="InterPro" id="IPR036721">
    <property type="entry name" value="RCK_C_sf"/>
</dbReference>
<keyword evidence="2" id="KW-0813">Transport</keyword>
<dbReference type="GO" id="GO:0005886">
    <property type="term" value="C:plasma membrane"/>
    <property type="evidence" value="ECO:0007669"/>
    <property type="project" value="InterPro"/>
</dbReference>
<dbReference type="Gene3D" id="3.40.50.720">
    <property type="entry name" value="NAD(P)-binding Rossmann-like Domain"/>
    <property type="match status" value="1"/>
</dbReference>
<evidence type="ECO:0000256" key="4">
    <source>
        <dbReference type="ARBA" id="ARBA00023027"/>
    </source>
</evidence>
<dbReference type="PROSITE" id="PS51201">
    <property type="entry name" value="RCK_N"/>
    <property type="match status" value="1"/>
</dbReference>
<evidence type="ECO:0000256" key="2">
    <source>
        <dbReference type="ARBA" id="ARBA00022538"/>
    </source>
</evidence>
<proteinExistence type="predicted"/>
<dbReference type="InterPro" id="IPR006037">
    <property type="entry name" value="RCK_C"/>
</dbReference>
<keyword evidence="2" id="KW-0633">Potassium transport</keyword>
<evidence type="ECO:0000313" key="7">
    <source>
        <dbReference type="EMBL" id="PKQ28267.1"/>
    </source>
</evidence>
<dbReference type="PANTHER" id="PTHR43833:SF8">
    <property type="entry name" value="TRK SYSTEM POTASSIUM UPTAKE PROTEIN TRKA"/>
    <property type="match status" value="1"/>
</dbReference>
<feature type="domain" description="RCK C-terminal" evidence="6">
    <location>
        <begin position="136"/>
        <end position="215"/>
    </location>
</feature>